<dbReference type="EMBL" id="BQXS01000095">
    <property type="protein sequence ID" value="GKT27908.1"/>
    <property type="molecule type" value="Genomic_DNA"/>
</dbReference>
<proteinExistence type="predicted"/>
<sequence length="766" mass="89425">MAKKKIVGGKILEGENRFILRLFSNFCCDPSHAIGIYNNTKHLLNGWLKALKKKRHSWGIKYFSNFVSMLSTVPSLIHLLSPKFDESMEWCKDNGGLPLDYSQYCDNCKNYLNQTKLGDLLTSIKRCLNPETTSDLYHEHRKFILSIFFASRSRGEIEEHKMELVLCYQCLKGFTHHIACGSSIFLPRIELDNLVDSFIEHLSRVEEVLGSAVHEEYCQICAINPQVQLKRGSFLDKISSTFHRILERGTQEKLDTGSIPKHLLQTLKNISTSESSSIRSSLFSLIKPYINDWMILYRDIWYYEEFIVIFANLTWSLKYDSPDKITCSELWPFFRPIFDVVKKYIVEDKIVEREYSKVLDLFSNLCCDRFHAIEIYENTKDLLDGWYEAIKKQKHDLAINFWSKLVSMFSAVTDLVPHLSPKYDVSMDWCKDNGGLESTNLKYFNNCYPHIKEFKDLTTSIYKCSDSESISKLGDLIDNIKKCPDSKSTSKLYLKHRESILSIFLSCQSGGKIEEHIKELILCFQCLRWFVHRRISIFTNLFLPISDQNDLIDTFIGHLSRVESVLEGSVDEDYCYICANYTFKVEDKRDSFFPKISPTFHRILERGSKEKLKGNVPKWLLITLRIISNSSPSTRSSIFTLIKPYAKDWMRIYGDIKYYEEWMLILRSLTLLPDNYSPNKRICSESWPFFHPILDVVKRECSGDKIVEKDYDDVLDFFSNLCCDPSHVQEIYGNIKDLLDGWYEAVKKKKHDWGILFWSKLISMLS</sequence>
<dbReference type="Proteomes" id="UP001057375">
    <property type="component" value="Unassembled WGS sequence"/>
</dbReference>
<evidence type="ECO:0000313" key="2">
    <source>
        <dbReference type="Proteomes" id="UP001057375"/>
    </source>
</evidence>
<name>A0ABQ5K664_9EUKA</name>
<organism evidence="1 2">
    <name type="scientific">Aduncisulcus paluster</name>
    <dbReference type="NCBI Taxonomy" id="2918883"/>
    <lineage>
        <taxon>Eukaryota</taxon>
        <taxon>Metamonada</taxon>
        <taxon>Carpediemonas-like organisms</taxon>
        <taxon>Aduncisulcus</taxon>
    </lineage>
</organism>
<protein>
    <submittedName>
        <fullName evidence="1">Uncharacterized protein</fullName>
    </submittedName>
</protein>
<keyword evidence="2" id="KW-1185">Reference proteome</keyword>
<accession>A0ABQ5K664</accession>
<gene>
    <name evidence="1" type="ORF">ADUPG1_000274</name>
</gene>
<reference evidence="1" key="1">
    <citation type="submission" date="2022-03" db="EMBL/GenBank/DDBJ databases">
        <title>Draft genome sequence of Aduncisulcus paluster, a free-living microaerophilic Fornicata.</title>
        <authorList>
            <person name="Yuyama I."/>
            <person name="Kume K."/>
            <person name="Tamura T."/>
            <person name="Inagaki Y."/>
            <person name="Hashimoto T."/>
        </authorList>
    </citation>
    <scope>NUCLEOTIDE SEQUENCE</scope>
    <source>
        <strain evidence="1">NY0171</strain>
    </source>
</reference>
<evidence type="ECO:0000313" key="1">
    <source>
        <dbReference type="EMBL" id="GKT27908.1"/>
    </source>
</evidence>
<comment type="caution">
    <text evidence="1">The sequence shown here is derived from an EMBL/GenBank/DDBJ whole genome shotgun (WGS) entry which is preliminary data.</text>
</comment>